<comment type="catalytic activity">
    <reaction evidence="11 12">
        <text>tRNA(Ala) + L-alanine + ATP = L-alanyl-tRNA(Ala) + AMP + diphosphate</text>
        <dbReference type="Rhea" id="RHEA:12540"/>
        <dbReference type="Rhea" id="RHEA-COMP:9657"/>
        <dbReference type="Rhea" id="RHEA-COMP:9923"/>
        <dbReference type="ChEBI" id="CHEBI:30616"/>
        <dbReference type="ChEBI" id="CHEBI:33019"/>
        <dbReference type="ChEBI" id="CHEBI:57972"/>
        <dbReference type="ChEBI" id="CHEBI:78442"/>
        <dbReference type="ChEBI" id="CHEBI:78497"/>
        <dbReference type="ChEBI" id="CHEBI:456215"/>
        <dbReference type="EC" id="6.1.1.7"/>
    </reaction>
</comment>
<dbReference type="PANTHER" id="PTHR11777">
    <property type="entry name" value="ALANYL-TRNA SYNTHETASE"/>
    <property type="match status" value="1"/>
</dbReference>
<dbReference type="InterPro" id="IPR018165">
    <property type="entry name" value="Ala-tRNA-synth_IIc_core"/>
</dbReference>
<keyword evidence="12" id="KW-0496">Mitochondrion</keyword>
<comment type="subcellular location">
    <subcellularLocation>
        <location evidence="12">Mitochondrion</location>
    </subcellularLocation>
    <subcellularLocation>
        <location evidence="12">Cytoplasm</location>
    </subcellularLocation>
</comment>
<dbReference type="EC" id="6.1.1.7" evidence="12"/>
<dbReference type="SUPFAM" id="SSF55186">
    <property type="entry name" value="ThrRS/AlaRS common domain"/>
    <property type="match status" value="1"/>
</dbReference>
<keyword evidence="8 12" id="KW-0694">RNA-binding</keyword>
<dbReference type="STRING" id="106004.A0A1Y2FXX6"/>
<feature type="binding site" evidence="12">
    <location>
        <position position="599"/>
    </location>
    <ligand>
        <name>Zn(2+)</name>
        <dbReference type="ChEBI" id="CHEBI:29105"/>
    </ligand>
</feature>
<evidence type="ECO:0000256" key="5">
    <source>
        <dbReference type="ARBA" id="ARBA00022741"/>
    </source>
</evidence>
<dbReference type="SUPFAM" id="SSF50447">
    <property type="entry name" value="Translation proteins"/>
    <property type="match status" value="1"/>
</dbReference>
<dbReference type="Pfam" id="PF26023">
    <property type="entry name" value="ALA1"/>
    <property type="match status" value="1"/>
</dbReference>
<dbReference type="InParanoid" id="A0A1Y2FXX6"/>
<comment type="cofactor">
    <cofactor evidence="12">
        <name>Zn(2+)</name>
        <dbReference type="ChEBI" id="CHEBI:29105"/>
    </cofactor>
    <text evidence="12">Binds 1 zinc ion per subunit.</text>
</comment>
<evidence type="ECO:0000256" key="4">
    <source>
        <dbReference type="ARBA" id="ARBA00022723"/>
    </source>
</evidence>
<keyword evidence="12" id="KW-0963">Cytoplasm</keyword>
<keyword evidence="2 12" id="KW-0820">tRNA-binding</keyword>
<comment type="domain">
    <text evidence="12">Consists of three domains; the N-terminal catalytic domain, the editing domain and the C-terminal C-Ala domain. The editing domain removes incorrectly charged amino acids, while the C-Ala domain, along with tRNA(Ala), serves as a bridge to cooperatively bring together the editing and aminoacylation centers thus stimulating deacylation of misacylated tRNAs.</text>
</comment>
<name>A0A1Y2FXX6_9BASI</name>
<dbReference type="SUPFAM" id="SSF101353">
    <property type="entry name" value="Putative anticodon-binding domain of alanyl-tRNA synthetase (AlaRS)"/>
    <property type="match status" value="1"/>
</dbReference>
<dbReference type="FunFam" id="2.40.30.130:FF:000004">
    <property type="entry name" value="Alanine--tRNA ligase"/>
    <property type="match status" value="1"/>
</dbReference>
<comment type="function">
    <text evidence="12">Catalyzes the attachment of alanine to tRNA(Ala) in a two-step reaction: alanine is first activated by ATP to form Ala-AMP and then transferred to the acceptor end of tRNA(Ala). Also edits incorrectly charged tRNA(Ala) via its editing domain.</text>
</comment>
<evidence type="ECO:0000256" key="1">
    <source>
        <dbReference type="ARBA" id="ARBA00008429"/>
    </source>
</evidence>
<comment type="caution">
    <text evidence="14">The sequence shown here is derived from an EMBL/GenBank/DDBJ whole genome shotgun (WGS) entry which is preliminary data.</text>
</comment>
<evidence type="ECO:0000313" key="14">
    <source>
        <dbReference type="EMBL" id="ORY87525.1"/>
    </source>
</evidence>
<dbReference type="InterPro" id="IPR018163">
    <property type="entry name" value="Thr/Ala-tRNA-synth_IIc_edit"/>
</dbReference>
<dbReference type="InterPro" id="IPR023033">
    <property type="entry name" value="Ala_tRNA_ligase_euk/bac"/>
</dbReference>
<dbReference type="Gene3D" id="3.30.980.10">
    <property type="entry name" value="Threonyl-trna Synthetase, Chain A, domain 2"/>
    <property type="match status" value="1"/>
</dbReference>
<dbReference type="InterPro" id="IPR018164">
    <property type="entry name" value="Ala-tRNA-synth_IIc_N"/>
</dbReference>
<dbReference type="InterPro" id="IPR018162">
    <property type="entry name" value="Ala-tRNA-ligase_IIc_anticod-bd"/>
</dbReference>
<dbReference type="InterPro" id="IPR045864">
    <property type="entry name" value="aa-tRNA-synth_II/BPL/LPL"/>
</dbReference>
<evidence type="ECO:0000256" key="2">
    <source>
        <dbReference type="ARBA" id="ARBA00022555"/>
    </source>
</evidence>
<dbReference type="AlphaFoldDB" id="A0A1Y2FXX6"/>
<evidence type="ECO:0000259" key="13">
    <source>
        <dbReference type="PROSITE" id="PS50860"/>
    </source>
</evidence>
<keyword evidence="5 12" id="KW-0547">Nucleotide-binding</keyword>
<dbReference type="PROSITE" id="PS50860">
    <property type="entry name" value="AA_TRNA_LIGASE_II_ALA"/>
    <property type="match status" value="1"/>
</dbReference>
<dbReference type="InterPro" id="IPR012947">
    <property type="entry name" value="tRNA_SAD"/>
</dbReference>
<feature type="binding site" evidence="12">
    <location>
        <position position="714"/>
    </location>
    <ligand>
        <name>Zn(2+)</name>
        <dbReference type="ChEBI" id="CHEBI:29105"/>
    </ligand>
</feature>
<dbReference type="GO" id="GO:0005524">
    <property type="term" value="F:ATP binding"/>
    <property type="evidence" value="ECO:0007669"/>
    <property type="project" value="UniProtKB-UniRule"/>
</dbReference>
<evidence type="ECO:0000256" key="10">
    <source>
        <dbReference type="ARBA" id="ARBA00023146"/>
    </source>
</evidence>
<dbReference type="FunCoup" id="A0A1Y2FXX6">
    <property type="interactions" value="637"/>
</dbReference>
<keyword evidence="15" id="KW-1185">Reference proteome</keyword>
<dbReference type="FunFam" id="3.30.930.10:FF:000011">
    <property type="entry name" value="Alanine--tRNA ligase, cytoplasmic"/>
    <property type="match status" value="1"/>
</dbReference>
<keyword evidence="10 12" id="KW-0030">Aminoacyl-tRNA synthetase</keyword>
<evidence type="ECO:0000256" key="6">
    <source>
        <dbReference type="ARBA" id="ARBA00022833"/>
    </source>
</evidence>
<dbReference type="EMBL" id="MCGR01000013">
    <property type="protein sequence ID" value="ORY87525.1"/>
    <property type="molecule type" value="Genomic_DNA"/>
</dbReference>
<dbReference type="Proteomes" id="UP000193467">
    <property type="component" value="Unassembled WGS sequence"/>
</dbReference>
<dbReference type="GO" id="GO:0000049">
    <property type="term" value="F:tRNA binding"/>
    <property type="evidence" value="ECO:0007669"/>
    <property type="project" value="UniProtKB-KW"/>
</dbReference>
<evidence type="ECO:0000256" key="3">
    <source>
        <dbReference type="ARBA" id="ARBA00022598"/>
    </source>
</evidence>
<dbReference type="OrthoDB" id="2423964at2759"/>
<dbReference type="GO" id="GO:0008270">
    <property type="term" value="F:zinc ion binding"/>
    <property type="evidence" value="ECO:0007669"/>
    <property type="project" value="UniProtKB-UniRule"/>
</dbReference>
<organism evidence="14 15">
    <name type="scientific">Leucosporidium creatinivorum</name>
    <dbReference type="NCBI Taxonomy" id="106004"/>
    <lineage>
        <taxon>Eukaryota</taxon>
        <taxon>Fungi</taxon>
        <taxon>Dikarya</taxon>
        <taxon>Basidiomycota</taxon>
        <taxon>Pucciniomycotina</taxon>
        <taxon>Microbotryomycetes</taxon>
        <taxon>Leucosporidiales</taxon>
        <taxon>Leucosporidium</taxon>
    </lineage>
</organism>
<dbReference type="GO" id="GO:0002161">
    <property type="term" value="F:aminoacyl-tRNA deacylase activity"/>
    <property type="evidence" value="ECO:0007669"/>
    <property type="project" value="TreeGrafter"/>
</dbReference>
<dbReference type="CDD" id="cd00673">
    <property type="entry name" value="AlaRS_core"/>
    <property type="match status" value="1"/>
</dbReference>
<keyword evidence="7 12" id="KW-0067">ATP-binding</keyword>
<dbReference type="NCBIfam" id="TIGR00344">
    <property type="entry name" value="alaS"/>
    <property type="match status" value="1"/>
</dbReference>
<feature type="binding site" evidence="12">
    <location>
        <position position="718"/>
    </location>
    <ligand>
        <name>Zn(2+)</name>
        <dbReference type="ChEBI" id="CHEBI:29105"/>
    </ligand>
</feature>
<sequence>MSTDSITSQWGTWPAQKVRETYLDFFKQQEHTFVPSSSTIPYDDPTLLFANAGMNQYKSIFLGTVDPSSHFSKLKRAVNSQKCIRAGGKHNDLDDVGKDTYHHTFFEMLGNWSFGDYFKNEATGFAWKLFTEVYGLPADRLYVTYFEGGFGLPPDLETKNFWLNLGVDESRIIPGNAKDNFWEMGATGPCGPCTEIHYDRIGGRNASHLVNMDDPDVLEVWNLVFIQYNREADNSLRTLPAQHVDTGMGFERLVSVLQDKRSNYDTDELTNARPYTGKLGKEDVDGIDTAYRVVADHVRTLTFAICDGGVPSNVGRGYVLRRVLRRGARYVRKKFGVPIGTFFSDLVPTLIEQMGPFFPEITGKYDDLKEILDEEEESFSRTLDRGEKLFETYVKAANASGSKELAGADVWRLYDTYGFPVDLTMLMAEELGLTVNQEAFEKAQNESKEASKGAGKKGDGQAVRLDVHDLGALEANDAVPKTDDQYKFGLGNVDAEIKAIYHSSKFYESTSETPDQTLIGVLLDKTNFYAESGGQECDTGRIVIDGKADFFVEDVQVFNGYVLHIGTVKEGTLSVGDKVVSSYDELRRWPLRNNHTGTHILNYALREVLGDHIDQKGSLVAPTKLRFDFSHKSPISTDDLAKIEGISNEWIKKAVKVFSKEMDLKTAQQIPGLRAVFGEAYPDPVRVVTLEYSLDEMMADITNPKWRSTSVEFCGGTHVAKTSDIKDFVITEESGIAKGIRRIIAVTGEETRQASQLASDTEARFESILKLDIKEKDKALKVFESDLGPLDISVVRKDLLKEKLKAERKAIIDAARGLEKEQGKAVADAVSAYFKANPEALVMVTRFDNAAGNAKVLQAGTAQAKTLNKAAYFFSVSPEDRVVHLNFVPKADLSKTFTAKTWIAAVSAIVGGKGGGKDDGAQGVGSEVARVDEAIAEAEKVYNSRQ</sequence>
<evidence type="ECO:0000313" key="15">
    <source>
        <dbReference type="Proteomes" id="UP000193467"/>
    </source>
</evidence>
<dbReference type="InterPro" id="IPR009000">
    <property type="entry name" value="Transl_B-barrel_sf"/>
</dbReference>
<feature type="domain" description="Alanyl-transfer RNA synthetases family profile" evidence="13">
    <location>
        <begin position="13"/>
        <end position="757"/>
    </location>
</feature>
<dbReference type="Gene3D" id="3.10.310.40">
    <property type="match status" value="1"/>
</dbReference>
<evidence type="ECO:0000256" key="11">
    <source>
        <dbReference type="ARBA" id="ARBA00048300"/>
    </source>
</evidence>
<dbReference type="InterPro" id="IPR002318">
    <property type="entry name" value="Ala-tRNA-lgiase_IIc"/>
</dbReference>
<dbReference type="Gene3D" id="3.30.930.10">
    <property type="entry name" value="Bira Bifunctional Protein, Domain 2"/>
    <property type="match status" value="1"/>
</dbReference>
<dbReference type="Gene3D" id="2.40.30.130">
    <property type="match status" value="1"/>
</dbReference>
<dbReference type="GO" id="GO:0005739">
    <property type="term" value="C:mitochondrion"/>
    <property type="evidence" value="ECO:0007669"/>
    <property type="project" value="UniProtKB-SubCell"/>
</dbReference>
<reference evidence="14 15" key="1">
    <citation type="submission" date="2016-07" db="EMBL/GenBank/DDBJ databases">
        <title>Pervasive Adenine N6-methylation of Active Genes in Fungi.</title>
        <authorList>
            <consortium name="DOE Joint Genome Institute"/>
            <person name="Mondo S.J."/>
            <person name="Dannebaum R.O."/>
            <person name="Kuo R.C."/>
            <person name="Labutti K."/>
            <person name="Haridas S."/>
            <person name="Kuo A."/>
            <person name="Salamov A."/>
            <person name="Ahrendt S.R."/>
            <person name="Lipzen A."/>
            <person name="Sullivan W."/>
            <person name="Andreopoulos W.B."/>
            <person name="Clum A."/>
            <person name="Lindquist E."/>
            <person name="Daum C."/>
            <person name="Ramamoorthy G.K."/>
            <person name="Gryganskyi A."/>
            <person name="Culley D."/>
            <person name="Magnuson J.K."/>
            <person name="James T.Y."/>
            <person name="O'Malley M.A."/>
            <person name="Stajich J.E."/>
            <person name="Spatafora J.W."/>
            <person name="Visel A."/>
            <person name="Grigoriev I.V."/>
        </authorList>
    </citation>
    <scope>NUCLEOTIDE SEQUENCE [LARGE SCALE GENOMIC DNA]</scope>
    <source>
        <strain evidence="14 15">62-1032</strain>
    </source>
</reference>
<evidence type="ECO:0000256" key="9">
    <source>
        <dbReference type="ARBA" id="ARBA00022917"/>
    </source>
</evidence>
<evidence type="ECO:0000256" key="12">
    <source>
        <dbReference type="HAMAP-Rule" id="MF_03133"/>
    </source>
</evidence>
<evidence type="ECO:0000256" key="8">
    <source>
        <dbReference type="ARBA" id="ARBA00022884"/>
    </source>
</evidence>
<dbReference type="PANTHER" id="PTHR11777:SF9">
    <property type="entry name" value="ALANINE--TRNA LIGASE, CYTOPLASMIC"/>
    <property type="match status" value="1"/>
</dbReference>
<keyword evidence="6 12" id="KW-0862">Zinc</keyword>
<dbReference type="Pfam" id="PF07973">
    <property type="entry name" value="tRNA_SAD"/>
    <property type="match status" value="1"/>
</dbReference>
<evidence type="ECO:0000256" key="7">
    <source>
        <dbReference type="ARBA" id="ARBA00022840"/>
    </source>
</evidence>
<accession>A0A1Y2FXX6</accession>
<feature type="binding site" evidence="12">
    <location>
        <position position="595"/>
    </location>
    <ligand>
        <name>Zn(2+)</name>
        <dbReference type="ChEBI" id="CHEBI:29105"/>
    </ligand>
</feature>
<dbReference type="SMART" id="SM00863">
    <property type="entry name" value="tRNA_SAD"/>
    <property type="match status" value="1"/>
</dbReference>
<comment type="similarity">
    <text evidence="1">Belongs to the class-II aminoacyl-tRNA synthetase family. Alax-L subfamily.</text>
</comment>
<dbReference type="InterPro" id="IPR003156">
    <property type="entry name" value="DHHA1_dom"/>
</dbReference>
<dbReference type="Pfam" id="PF02272">
    <property type="entry name" value="DHHA1"/>
    <property type="match status" value="1"/>
</dbReference>
<keyword evidence="3 12" id="KW-0436">Ligase</keyword>
<dbReference type="GO" id="GO:0004813">
    <property type="term" value="F:alanine-tRNA ligase activity"/>
    <property type="evidence" value="ECO:0007669"/>
    <property type="project" value="UniProtKB-UniRule"/>
</dbReference>
<dbReference type="SUPFAM" id="SSF55681">
    <property type="entry name" value="Class II aaRS and biotin synthetases"/>
    <property type="match status" value="1"/>
</dbReference>
<dbReference type="InterPro" id="IPR050058">
    <property type="entry name" value="Ala-tRNA_ligase"/>
</dbReference>
<keyword evidence="9 12" id="KW-0648">Protein biosynthesis</keyword>
<dbReference type="FunFam" id="3.30.980.10:FF:000004">
    <property type="entry name" value="Alanine--tRNA ligase, cytoplasmic"/>
    <property type="match status" value="1"/>
</dbReference>
<comment type="subunit">
    <text evidence="12">Monomer.</text>
</comment>
<gene>
    <name evidence="12" type="primary">ALA1</name>
    <name evidence="14" type="ORF">BCR35DRAFT_302324</name>
</gene>
<dbReference type="GO" id="GO:0070143">
    <property type="term" value="P:mitochondrial alanyl-tRNA aminoacylation"/>
    <property type="evidence" value="ECO:0007669"/>
    <property type="project" value="UniProtKB-UniRule"/>
</dbReference>
<keyword evidence="4 12" id="KW-0479">Metal-binding</keyword>
<dbReference type="Pfam" id="PF01411">
    <property type="entry name" value="tRNA-synt_2c"/>
    <property type="match status" value="1"/>
</dbReference>
<protein>
    <recommendedName>
        <fullName evidence="12">Alanine--tRNA ligase</fullName>
        <ecNumber evidence="12">6.1.1.7</ecNumber>
    </recommendedName>
    <alternativeName>
        <fullName evidence="12">Alanyl-tRNA synthetase</fullName>
        <shortName evidence="12">AlaRS</shortName>
    </alternativeName>
</protein>
<dbReference type="HAMAP" id="MF_00036_B">
    <property type="entry name" value="Ala_tRNA_synth_B"/>
    <property type="match status" value="1"/>
</dbReference>
<proteinExistence type="inferred from homology"/>
<dbReference type="PRINTS" id="PR00980">
    <property type="entry name" value="TRNASYNTHALA"/>
</dbReference>
<dbReference type="InterPro" id="IPR059090">
    <property type="entry name" value="ALA1_helical"/>
</dbReference>